<feature type="transmembrane region" description="Helical" evidence="8">
    <location>
        <begin position="276"/>
        <end position="298"/>
    </location>
</feature>
<feature type="transmembrane region" description="Helical" evidence="8">
    <location>
        <begin position="335"/>
        <end position="355"/>
    </location>
</feature>
<dbReference type="PATRIC" id="fig|1447256.3.peg.2394"/>
<dbReference type="PANTHER" id="PTHR30294:SF29">
    <property type="entry name" value="MULTIDRUG ABC TRANSPORTER PERMEASE YBHS-RELATED"/>
    <property type="match status" value="1"/>
</dbReference>
<name>A0A0G9JPQ8_9BACT</name>
<dbReference type="InterPro" id="IPR047817">
    <property type="entry name" value="ABC2_TM_bact-type"/>
</dbReference>
<dbReference type="Gene3D" id="3.40.1710.10">
    <property type="entry name" value="abc type-2 transporter like domain"/>
    <property type="match status" value="1"/>
</dbReference>
<dbReference type="PROSITE" id="PS51012">
    <property type="entry name" value="ABC_TM2"/>
    <property type="match status" value="1"/>
</dbReference>
<sequence length="362" mass="40910">MNLKRLKALTYKESLQVFRDPSSILIAFILPLILLFLMGYAVSLDARKIPIAIISKSNSELSQKLISSFISSNFFEVDLSKDKNIYLEQMQKSKIKAILTLNNDFGKNSKYDIQIITDGTEPNGAGLAQNYISAVIKLWAKANNIYNKENIILESRYWFNPPLSSRYFLLPGSIAIIMTLIGTLLTALVIAREWERGTMEALMATPATMSEILIGKLIPYFILGMFSMLLCFIVAYFWYEIPFMGSFFILIILSSIYLFSSLSIGLLISTLAKNQFVAAQMSLIVGFLPAFILSGFLFEIGNMPQWLQYITSIIPARYFVESLQTIFLAGNIYEIFIFDAFVMILISALLFAFVLKKSKKAL</sequence>
<organism evidence="10 11">
    <name type="scientific">Aliarcobacter butzleri L348</name>
    <dbReference type="NCBI Taxonomy" id="1447256"/>
    <lineage>
        <taxon>Bacteria</taxon>
        <taxon>Pseudomonadati</taxon>
        <taxon>Campylobacterota</taxon>
        <taxon>Epsilonproteobacteria</taxon>
        <taxon>Campylobacterales</taxon>
        <taxon>Arcobacteraceae</taxon>
        <taxon>Aliarcobacter</taxon>
    </lineage>
</organism>
<keyword evidence="5 8" id="KW-0812">Transmembrane</keyword>
<feature type="transmembrane region" description="Helical" evidence="8">
    <location>
        <begin position="167"/>
        <end position="191"/>
    </location>
</feature>
<dbReference type="Pfam" id="PF12698">
    <property type="entry name" value="ABC2_membrane_3"/>
    <property type="match status" value="1"/>
</dbReference>
<evidence type="ECO:0000313" key="10">
    <source>
        <dbReference type="EMBL" id="KLD96120.1"/>
    </source>
</evidence>
<comment type="similarity">
    <text evidence="2">Belongs to the ABC-2 integral membrane protein family.</text>
</comment>
<reference evidence="10 11" key="1">
    <citation type="submission" date="2014-01" db="EMBL/GenBank/DDBJ databases">
        <title>Development of a Comparative Genomic Fingerprinting Assay for High Resolution Genotyping of Arcobacter butzleri.</title>
        <authorList>
            <person name="Webb A.L."/>
            <person name="Inglis G.D."/>
            <person name="Kruczkiewicz P."/>
            <person name="Selinger L.B."/>
            <person name="Taboada E.N."/>
        </authorList>
    </citation>
    <scope>NUCLEOTIDE SEQUENCE [LARGE SCALE GENOMIC DNA]</scope>
    <source>
        <strain evidence="10 11">L348</strain>
    </source>
</reference>
<feature type="domain" description="ABC transmembrane type-2" evidence="9">
    <location>
        <begin position="125"/>
        <end position="361"/>
    </location>
</feature>
<feature type="transmembrane region" description="Helical" evidence="8">
    <location>
        <begin position="21"/>
        <end position="42"/>
    </location>
</feature>
<keyword evidence="3" id="KW-0813">Transport</keyword>
<evidence type="ECO:0000256" key="6">
    <source>
        <dbReference type="ARBA" id="ARBA00022989"/>
    </source>
</evidence>
<dbReference type="PANTHER" id="PTHR30294">
    <property type="entry name" value="MEMBRANE COMPONENT OF ABC TRANSPORTER YHHJ-RELATED"/>
    <property type="match status" value="1"/>
</dbReference>
<evidence type="ECO:0000256" key="1">
    <source>
        <dbReference type="ARBA" id="ARBA00004651"/>
    </source>
</evidence>
<dbReference type="InterPro" id="IPR051449">
    <property type="entry name" value="ABC-2_transporter_component"/>
</dbReference>
<evidence type="ECO:0000256" key="2">
    <source>
        <dbReference type="ARBA" id="ARBA00007783"/>
    </source>
</evidence>
<evidence type="ECO:0000313" key="11">
    <source>
        <dbReference type="Proteomes" id="UP000035514"/>
    </source>
</evidence>
<keyword evidence="6 8" id="KW-1133">Transmembrane helix</keyword>
<dbReference type="EMBL" id="JAIQ01000172">
    <property type="protein sequence ID" value="KLD96120.1"/>
    <property type="molecule type" value="Genomic_DNA"/>
</dbReference>
<dbReference type="RefSeq" id="WP_046997425.1">
    <property type="nucleotide sequence ID" value="NZ_JAIQ01000172.1"/>
</dbReference>
<comment type="caution">
    <text evidence="10">The sequence shown here is derived from an EMBL/GenBank/DDBJ whole genome shotgun (WGS) entry which is preliminary data.</text>
</comment>
<accession>A0A0G9JPQ8</accession>
<evidence type="ECO:0000259" key="9">
    <source>
        <dbReference type="PROSITE" id="PS51012"/>
    </source>
</evidence>
<feature type="transmembrane region" description="Helical" evidence="8">
    <location>
        <begin position="245"/>
        <end position="269"/>
    </location>
</feature>
<evidence type="ECO:0000256" key="7">
    <source>
        <dbReference type="ARBA" id="ARBA00023136"/>
    </source>
</evidence>
<evidence type="ECO:0000256" key="8">
    <source>
        <dbReference type="SAM" id="Phobius"/>
    </source>
</evidence>
<evidence type="ECO:0000256" key="3">
    <source>
        <dbReference type="ARBA" id="ARBA00022448"/>
    </source>
</evidence>
<keyword evidence="4" id="KW-1003">Cell membrane</keyword>
<dbReference type="AlphaFoldDB" id="A0A0G9JPQ8"/>
<keyword evidence="7 8" id="KW-0472">Membrane</keyword>
<gene>
    <name evidence="10" type="ORF">AA20_12220</name>
</gene>
<proteinExistence type="inferred from homology"/>
<protein>
    <submittedName>
        <fullName evidence="10">ABC transporter permease</fullName>
    </submittedName>
</protein>
<dbReference type="InterPro" id="IPR013525">
    <property type="entry name" value="ABC2_TM"/>
</dbReference>
<dbReference type="GO" id="GO:0140359">
    <property type="term" value="F:ABC-type transporter activity"/>
    <property type="evidence" value="ECO:0007669"/>
    <property type="project" value="InterPro"/>
</dbReference>
<dbReference type="GO" id="GO:0005886">
    <property type="term" value="C:plasma membrane"/>
    <property type="evidence" value="ECO:0007669"/>
    <property type="project" value="UniProtKB-SubCell"/>
</dbReference>
<feature type="transmembrane region" description="Helical" evidence="8">
    <location>
        <begin position="217"/>
        <end position="239"/>
    </location>
</feature>
<evidence type="ECO:0000256" key="4">
    <source>
        <dbReference type="ARBA" id="ARBA00022475"/>
    </source>
</evidence>
<comment type="subcellular location">
    <subcellularLocation>
        <location evidence="1">Cell membrane</location>
        <topology evidence="1">Multi-pass membrane protein</topology>
    </subcellularLocation>
</comment>
<dbReference type="Proteomes" id="UP000035514">
    <property type="component" value="Unassembled WGS sequence"/>
</dbReference>
<evidence type="ECO:0000256" key="5">
    <source>
        <dbReference type="ARBA" id="ARBA00022692"/>
    </source>
</evidence>